<dbReference type="STRING" id="3469.A0A4Y7JVV9"/>
<accession>A0A4Y7JVV9</accession>
<feature type="compositionally biased region" description="Basic and acidic residues" evidence="1">
    <location>
        <begin position="130"/>
        <end position="143"/>
    </location>
</feature>
<sequence length="275" mass="29947">MAASANPSGNQEAGGGGGNNPSNGHNHNSNGAVNGGGVGNPNNTNGNSAVPVDSEDYIRMLKGLKHAPVPGLALKWTPEELTIFEDGLTKYAADTFLVRCAKIAMELPDKTARDIALRCRWMTDTSVFQKKENGKRRKDDHNPSRKSKDRKEKIADPSTKSASHLAVRPNVPPYAMPMMPMDNDDGISFKAIGGATGQLLEQNAQVFNQISANFASYQYQENINLFCQTRDNILSILNDLNNMPGIMKQMPPLPVKMNEELANSILPRSSLSMHQ</sequence>
<organism evidence="2 3">
    <name type="scientific">Papaver somniferum</name>
    <name type="common">Opium poppy</name>
    <dbReference type="NCBI Taxonomy" id="3469"/>
    <lineage>
        <taxon>Eukaryota</taxon>
        <taxon>Viridiplantae</taxon>
        <taxon>Streptophyta</taxon>
        <taxon>Embryophyta</taxon>
        <taxon>Tracheophyta</taxon>
        <taxon>Spermatophyta</taxon>
        <taxon>Magnoliopsida</taxon>
        <taxon>Ranunculales</taxon>
        <taxon>Papaveraceae</taxon>
        <taxon>Papaveroideae</taxon>
        <taxon>Papaver</taxon>
    </lineage>
</organism>
<evidence type="ECO:0000313" key="3">
    <source>
        <dbReference type="Proteomes" id="UP000316621"/>
    </source>
</evidence>
<gene>
    <name evidence="2" type="ORF">C5167_025965</name>
</gene>
<name>A0A4Y7JVV9_PAPSO</name>
<proteinExistence type="predicted"/>
<evidence type="ECO:0000313" key="2">
    <source>
        <dbReference type="EMBL" id="RZC64190.1"/>
    </source>
</evidence>
<feature type="region of interest" description="Disordered" evidence="1">
    <location>
        <begin position="1"/>
        <end position="51"/>
    </location>
</feature>
<feature type="compositionally biased region" description="Low complexity" evidence="1">
    <location>
        <begin position="20"/>
        <end position="32"/>
    </location>
</feature>
<dbReference type="CDD" id="cd00167">
    <property type="entry name" value="SANT"/>
    <property type="match status" value="1"/>
</dbReference>
<evidence type="ECO:0000256" key="1">
    <source>
        <dbReference type="SAM" id="MobiDB-lite"/>
    </source>
</evidence>
<dbReference type="PANTHER" id="PTHR14000">
    <property type="entry name" value="FINGER CCCH DOMAIN PROTEIN, PUTATIVE (DUF3755)-RELATED"/>
    <property type="match status" value="1"/>
</dbReference>
<dbReference type="InterPro" id="IPR022228">
    <property type="entry name" value="DUF3755"/>
</dbReference>
<feature type="region of interest" description="Disordered" evidence="1">
    <location>
        <begin position="130"/>
        <end position="169"/>
    </location>
</feature>
<keyword evidence="3" id="KW-1185">Reference proteome</keyword>
<dbReference type="Pfam" id="PF12579">
    <property type="entry name" value="DUF3755"/>
    <property type="match status" value="1"/>
</dbReference>
<dbReference type="OMA" id="FASFQIH"/>
<feature type="compositionally biased region" description="Low complexity" evidence="1">
    <location>
        <begin position="40"/>
        <end position="51"/>
    </location>
</feature>
<dbReference type="InterPro" id="IPR001005">
    <property type="entry name" value="SANT/Myb"/>
</dbReference>
<reference evidence="2 3" key="1">
    <citation type="journal article" date="2018" name="Science">
        <title>The opium poppy genome and morphinan production.</title>
        <authorList>
            <person name="Guo L."/>
            <person name="Winzer T."/>
            <person name="Yang X."/>
            <person name="Li Y."/>
            <person name="Ning Z."/>
            <person name="He Z."/>
            <person name="Teodor R."/>
            <person name="Lu Y."/>
            <person name="Bowser T.A."/>
            <person name="Graham I.A."/>
            <person name="Ye K."/>
        </authorList>
    </citation>
    <scope>NUCLEOTIDE SEQUENCE [LARGE SCALE GENOMIC DNA]</scope>
    <source>
        <strain evidence="3">cv. HN1</strain>
        <tissue evidence="2">Leaves</tissue>
    </source>
</reference>
<dbReference type="Gramene" id="RZC64190">
    <property type="protein sequence ID" value="RZC64190"/>
    <property type="gene ID" value="C5167_025965"/>
</dbReference>
<dbReference type="Proteomes" id="UP000316621">
    <property type="component" value="Chromosome 5"/>
</dbReference>
<feature type="compositionally biased region" description="Polar residues" evidence="1">
    <location>
        <begin position="1"/>
        <end position="11"/>
    </location>
</feature>
<dbReference type="Gene3D" id="1.10.10.60">
    <property type="entry name" value="Homeodomain-like"/>
    <property type="match status" value="1"/>
</dbReference>
<evidence type="ECO:0008006" key="4">
    <source>
        <dbReference type="Google" id="ProtNLM"/>
    </source>
</evidence>
<dbReference type="AlphaFoldDB" id="A0A4Y7JVV9"/>
<dbReference type="PANTHER" id="PTHR14000:SF1">
    <property type="entry name" value="HISTONE H2A DEUBIQUITINASE (DUF3755)"/>
    <property type="match status" value="1"/>
</dbReference>
<dbReference type="EMBL" id="CM010719">
    <property type="protein sequence ID" value="RZC64190.1"/>
    <property type="molecule type" value="Genomic_DNA"/>
</dbReference>
<protein>
    <recommendedName>
        <fullName evidence="4">Myb-like domain-containing protein</fullName>
    </recommendedName>
</protein>